<feature type="compositionally biased region" description="Basic and acidic residues" evidence="1">
    <location>
        <begin position="35"/>
        <end position="49"/>
    </location>
</feature>
<reference evidence="2 3" key="1">
    <citation type="submission" date="2019-03" db="EMBL/GenBank/DDBJ databases">
        <title>Rhodosporidium diobovatum UCD-FST 08-225 genome sequencing, assembly, and annotation.</title>
        <authorList>
            <person name="Fakankun I.U."/>
            <person name="Fristensky B."/>
            <person name="Levin D.B."/>
        </authorList>
    </citation>
    <scope>NUCLEOTIDE SEQUENCE [LARGE SCALE GENOMIC DNA]</scope>
    <source>
        <strain evidence="2 3">UCD-FST 08-225</strain>
    </source>
</reference>
<feature type="region of interest" description="Disordered" evidence="1">
    <location>
        <begin position="1"/>
        <end position="199"/>
    </location>
</feature>
<evidence type="ECO:0000313" key="2">
    <source>
        <dbReference type="EMBL" id="TNY24681.1"/>
    </source>
</evidence>
<gene>
    <name evidence="2" type="ORF">DMC30DRAFT_412920</name>
</gene>
<feature type="compositionally biased region" description="Acidic residues" evidence="1">
    <location>
        <begin position="220"/>
        <end position="232"/>
    </location>
</feature>
<proteinExistence type="predicted"/>
<accession>A0A5C5G9S7</accession>
<evidence type="ECO:0000256" key="1">
    <source>
        <dbReference type="SAM" id="MobiDB-lite"/>
    </source>
</evidence>
<protein>
    <submittedName>
        <fullName evidence="2">Uncharacterized protein</fullName>
    </submittedName>
</protein>
<dbReference type="AlphaFoldDB" id="A0A5C5G9S7"/>
<dbReference type="Proteomes" id="UP000311382">
    <property type="component" value="Unassembled WGS sequence"/>
</dbReference>
<comment type="caution">
    <text evidence="2">The sequence shown here is derived from an EMBL/GenBank/DDBJ whole genome shotgun (WGS) entry which is preliminary data.</text>
</comment>
<feature type="region of interest" description="Disordered" evidence="1">
    <location>
        <begin position="220"/>
        <end position="248"/>
    </location>
</feature>
<evidence type="ECO:0000313" key="3">
    <source>
        <dbReference type="Proteomes" id="UP000311382"/>
    </source>
</evidence>
<sequence length="270" mass="29578">MSAPAFTRSITREERPLRATYFSPRDWSPPTTPWSKDRHAIDSAPRTRVDSPPLYRATGPASLRKAPRRPVSCAEAVPPAGPRSFDDSNDDEDVRRASCPRAARACASPSPALSSRPAAAAPASRFPTHARPYSYTHAAKPLPAHSRHPSSSSSATLVDPPPSDLDLDYPLDLPLKPKPKHSTHDLRSTRATKRTTRRVEGSVCADGTWHLVERVTEVLEDDSAAYSDDEHDPPDAPPNAQWSCSLPWSADAPTWRQRASHESATRSPFS</sequence>
<dbReference type="EMBL" id="SOZI01000001">
    <property type="protein sequence ID" value="TNY24681.1"/>
    <property type="molecule type" value="Genomic_DNA"/>
</dbReference>
<keyword evidence="3" id="KW-1185">Reference proteome</keyword>
<organism evidence="2 3">
    <name type="scientific">Rhodotorula diobovata</name>
    <dbReference type="NCBI Taxonomy" id="5288"/>
    <lineage>
        <taxon>Eukaryota</taxon>
        <taxon>Fungi</taxon>
        <taxon>Dikarya</taxon>
        <taxon>Basidiomycota</taxon>
        <taxon>Pucciniomycotina</taxon>
        <taxon>Microbotryomycetes</taxon>
        <taxon>Sporidiobolales</taxon>
        <taxon>Sporidiobolaceae</taxon>
        <taxon>Rhodotorula</taxon>
    </lineage>
</organism>
<name>A0A5C5G9S7_9BASI</name>
<feature type="compositionally biased region" description="Low complexity" evidence="1">
    <location>
        <begin position="97"/>
        <end position="125"/>
    </location>
</feature>